<organism evidence="2 3">
    <name type="scientific">Vibrio hippocampi</name>
    <dbReference type="NCBI Taxonomy" id="654686"/>
    <lineage>
        <taxon>Bacteria</taxon>
        <taxon>Pseudomonadati</taxon>
        <taxon>Pseudomonadota</taxon>
        <taxon>Gammaproteobacteria</taxon>
        <taxon>Vibrionales</taxon>
        <taxon>Vibrionaceae</taxon>
        <taxon>Vibrio</taxon>
    </lineage>
</organism>
<evidence type="ECO:0000313" key="2">
    <source>
        <dbReference type="EMBL" id="CAH0530090.1"/>
    </source>
</evidence>
<dbReference type="RefSeq" id="WP_237486602.1">
    <property type="nucleotide sequence ID" value="NZ_CAKLCM010000003.1"/>
</dbReference>
<dbReference type="PANTHER" id="PTHR15032">
    <property type="entry name" value="N-ACYL-PHOSPHATIDYLETHANOLAMINE-HYDROLYZING PHOSPHOLIPASE D"/>
    <property type="match status" value="1"/>
</dbReference>
<dbReference type="InterPro" id="IPR036866">
    <property type="entry name" value="RibonucZ/Hydroxyglut_hydro"/>
</dbReference>
<evidence type="ECO:0000259" key="1">
    <source>
        <dbReference type="Pfam" id="PF12706"/>
    </source>
</evidence>
<dbReference type="PANTHER" id="PTHR15032:SF4">
    <property type="entry name" value="N-ACYL-PHOSPHATIDYLETHANOLAMINE-HYDROLYZING PHOSPHOLIPASE D"/>
    <property type="match status" value="1"/>
</dbReference>
<comment type="caution">
    <text evidence="2">The sequence shown here is derived from an EMBL/GenBank/DDBJ whole genome shotgun (WGS) entry which is preliminary data.</text>
</comment>
<sequence length="344" mass="39468">MFASVSQSVKARIATTDTKPVRFVNSEVAYTPTIKDTITTLRSYLNLDKILHPQSPDIPVISLQASMIEQESRDCVYRLGHSTVLLKLDQKLIITDPVLSERASPLDWAGPKRYHPLPIKMDCLPQVDICLISHDHYDHLDKETIKRIHTKVAQFLVPLNVAQHLLEWGVPSNKIREYQWWQTEQIGTIKLVFTPTQHFSGRSYQQRDTSLWGSWVIQSEHRSVYFSGDSGYFSGFKDIGNQYGPFDLTLMETGAYDENWASIHMFPEQSVQAHLDVQGKVMLPIHNCTFDLSYHVWNEPLIRAEKAAAQNHVPFICPKMGEKVLFETLADGMEHDSGWWNEED</sequence>
<reference evidence="2" key="1">
    <citation type="submission" date="2021-12" db="EMBL/GenBank/DDBJ databases">
        <authorList>
            <person name="Rodrigo-Torres L."/>
            <person name="Arahal R. D."/>
            <person name="Lucena T."/>
        </authorList>
    </citation>
    <scope>NUCLEOTIDE SEQUENCE</scope>
    <source>
        <strain evidence="2">CECT 8226</strain>
    </source>
</reference>
<dbReference type="Pfam" id="PF12706">
    <property type="entry name" value="Lactamase_B_2"/>
    <property type="match status" value="1"/>
</dbReference>
<dbReference type="SUPFAM" id="SSF56281">
    <property type="entry name" value="Metallo-hydrolase/oxidoreductase"/>
    <property type="match status" value="1"/>
</dbReference>
<proteinExistence type="predicted"/>
<protein>
    <recommendedName>
        <fullName evidence="1">Metallo-beta-lactamase domain-containing protein</fullName>
    </recommendedName>
</protein>
<evidence type="ECO:0000313" key="3">
    <source>
        <dbReference type="Proteomes" id="UP000838160"/>
    </source>
</evidence>
<name>A0ABN8DMJ2_9VIBR</name>
<dbReference type="InterPro" id="IPR001279">
    <property type="entry name" value="Metallo-B-lactamas"/>
</dbReference>
<dbReference type="EMBL" id="CAKLCM010000003">
    <property type="protein sequence ID" value="CAH0530090.1"/>
    <property type="molecule type" value="Genomic_DNA"/>
</dbReference>
<keyword evidence="3" id="KW-1185">Reference proteome</keyword>
<gene>
    <name evidence="2" type="ORF">VHP8226_03818</name>
</gene>
<accession>A0ABN8DMJ2</accession>
<feature type="domain" description="Metallo-beta-lactamase" evidence="1">
    <location>
        <begin position="93"/>
        <end position="286"/>
    </location>
</feature>
<dbReference type="Proteomes" id="UP000838160">
    <property type="component" value="Unassembled WGS sequence"/>
</dbReference>
<dbReference type="Gene3D" id="3.60.15.10">
    <property type="entry name" value="Ribonuclease Z/Hydroxyacylglutathione hydrolase-like"/>
    <property type="match status" value="1"/>
</dbReference>